<dbReference type="OrthoDB" id="2935920at2759"/>
<comment type="caution">
    <text evidence="2">The sequence shown here is derived from an EMBL/GenBank/DDBJ whole genome shotgun (WGS) entry which is preliminary data.</text>
</comment>
<keyword evidence="1" id="KW-1133">Transmembrane helix</keyword>
<sequence length="303" mass="33771">MSPLTSGLSYAFVEGVLELTLYGPFAILFSAVVYLFWIRGLISRKRPTFFIFLALLVLFLSITAHWINAIIILYHAFVQLDHSLAVLFFITLSSPTAIIHFILVQISATITDGLAIHRLYVVWSRNPRVVIVLPIIFLGSQIVTSVLLICNIWRETVFNFYDVSNTSVNVNFVSSLIINIYSTGMIIFEMWRTSGAIRTIAGSRSSGKGLRKVLAIIVESAVLQTTMTISNLIAFHYNPPLSSALTALQPLVFGISVCLIHVRVGLGWTTERNQPQGIILNMVKEEAPTPTKEYELEGGRVYC</sequence>
<dbReference type="AlphaFoldDB" id="A0A8H6U3S8"/>
<feature type="transmembrane region" description="Helical" evidence="1">
    <location>
        <begin position="83"/>
        <end position="108"/>
    </location>
</feature>
<keyword evidence="3" id="KW-1185">Reference proteome</keyword>
<dbReference type="EMBL" id="JACAZI010000036">
    <property type="protein sequence ID" value="KAF7328347.1"/>
    <property type="molecule type" value="Genomic_DNA"/>
</dbReference>
<gene>
    <name evidence="2" type="ORF">MVEN_02550200</name>
</gene>
<reference evidence="2" key="1">
    <citation type="submission" date="2020-05" db="EMBL/GenBank/DDBJ databases">
        <title>Mycena genomes resolve the evolution of fungal bioluminescence.</title>
        <authorList>
            <person name="Tsai I.J."/>
        </authorList>
    </citation>
    <scope>NUCLEOTIDE SEQUENCE</scope>
    <source>
        <strain evidence="2">CCC161011</strain>
    </source>
</reference>
<evidence type="ECO:0000313" key="2">
    <source>
        <dbReference type="EMBL" id="KAF7328347.1"/>
    </source>
</evidence>
<accession>A0A8H6U3S8</accession>
<feature type="transmembrane region" description="Helical" evidence="1">
    <location>
        <begin position="49"/>
        <end position="77"/>
    </location>
</feature>
<dbReference type="Proteomes" id="UP000620124">
    <property type="component" value="Unassembled WGS sequence"/>
</dbReference>
<feature type="transmembrane region" description="Helical" evidence="1">
    <location>
        <begin position="172"/>
        <end position="192"/>
    </location>
</feature>
<protein>
    <submittedName>
        <fullName evidence="2">Uncharacterized protein</fullName>
    </submittedName>
</protein>
<feature type="transmembrane region" description="Helical" evidence="1">
    <location>
        <begin position="129"/>
        <end position="152"/>
    </location>
</feature>
<evidence type="ECO:0000313" key="3">
    <source>
        <dbReference type="Proteomes" id="UP000620124"/>
    </source>
</evidence>
<organism evidence="2 3">
    <name type="scientific">Mycena venus</name>
    <dbReference type="NCBI Taxonomy" id="2733690"/>
    <lineage>
        <taxon>Eukaryota</taxon>
        <taxon>Fungi</taxon>
        <taxon>Dikarya</taxon>
        <taxon>Basidiomycota</taxon>
        <taxon>Agaricomycotina</taxon>
        <taxon>Agaricomycetes</taxon>
        <taxon>Agaricomycetidae</taxon>
        <taxon>Agaricales</taxon>
        <taxon>Marasmiineae</taxon>
        <taxon>Mycenaceae</taxon>
        <taxon>Mycena</taxon>
    </lineage>
</organism>
<proteinExistence type="predicted"/>
<name>A0A8H6U3S8_9AGAR</name>
<keyword evidence="1" id="KW-0812">Transmembrane</keyword>
<keyword evidence="1" id="KW-0472">Membrane</keyword>
<feature type="transmembrane region" description="Helical" evidence="1">
    <location>
        <begin position="20"/>
        <end position="37"/>
    </location>
</feature>
<feature type="transmembrane region" description="Helical" evidence="1">
    <location>
        <begin position="247"/>
        <end position="266"/>
    </location>
</feature>
<evidence type="ECO:0000256" key="1">
    <source>
        <dbReference type="SAM" id="Phobius"/>
    </source>
</evidence>
<feature type="transmembrane region" description="Helical" evidence="1">
    <location>
        <begin position="213"/>
        <end position="235"/>
    </location>
</feature>